<comment type="caution">
    <text evidence="1">The sequence shown here is derived from an EMBL/GenBank/DDBJ whole genome shotgun (WGS) entry which is preliminary data.</text>
</comment>
<gene>
    <name evidence="1" type="ORF">OTI717_LOCUS16218</name>
</gene>
<evidence type="ECO:0000313" key="2">
    <source>
        <dbReference type="Proteomes" id="UP000663823"/>
    </source>
</evidence>
<accession>A0A818YXZ7</accession>
<dbReference type="Proteomes" id="UP000663823">
    <property type="component" value="Unassembled WGS sequence"/>
</dbReference>
<protein>
    <submittedName>
        <fullName evidence="1">Uncharacterized protein</fullName>
    </submittedName>
</protein>
<dbReference type="EMBL" id="CAJOAX010002000">
    <property type="protein sequence ID" value="CAF3762901.1"/>
    <property type="molecule type" value="Genomic_DNA"/>
</dbReference>
<sequence>MDLQLDNMFIDLSFSINENIKYLTDLRQQITNATVHITVTSSWLLVLIAIDRLIRARFPYRQAQNIILT</sequence>
<name>A0A818YXZ7_9BILA</name>
<reference evidence="1" key="1">
    <citation type="submission" date="2021-02" db="EMBL/GenBank/DDBJ databases">
        <authorList>
            <person name="Nowell W R."/>
        </authorList>
    </citation>
    <scope>NUCLEOTIDE SEQUENCE</scope>
</reference>
<proteinExistence type="predicted"/>
<dbReference type="AlphaFoldDB" id="A0A818YXZ7"/>
<organism evidence="1 2">
    <name type="scientific">Rotaria sordida</name>
    <dbReference type="NCBI Taxonomy" id="392033"/>
    <lineage>
        <taxon>Eukaryota</taxon>
        <taxon>Metazoa</taxon>
        <taxon>Spiralia</taxon>
        <taxon>Gnathifera</taxon>
        <taxon>Rotifera</taxon>
        <taxon>Eurotatoria</taxon>
        <taxon>Bdelloidea</taxon>
        <taxon>Philodinida</taxon>
        <taxon>Philodinidae</taxon>
        <taxon>Rotaria</taxon>
    </lineage>
</organism>
<evidence type="ECO:0000313" key="1">
    <source>
        <dbReference type="EMBL" id="CAF3762901.1"/>
    </source>
</evidence>